<dbReference type="GO" id="GO:0032259">
    <property type="term" value="P:methylation"/>
    <property type="evidence" value="ECO:0007669"/>
    <property type="project" value="UniProtKB-KW"/>
</dbReference>
<dbReference type="GeneID" id="73472222"/>
<comment type="similarity">
    <text evidence="1">Belongs to the methyltransferase superfamily.</text>
</comment>
<dbReference type="GO" id="GO:0008757">
    <property type="term" value="F:S-adenosylmethionine-dependent methyltransferase activity"/>
    <property type="evidence" value="ECO:0007669"/>
    <property type="project" value="InterPro"/>
</dbReference>
<gene>
    <name evidence="5" type="ORF">J8A68_005422</name>
</gene>
<proteinExistence type="inferred from homology"/>
<dbReference type="Pfam" id="PF08241">
    <property type="entry name" value="Methyltransf_11"/>
    <property type="match status" value="1"/>
</dbReference>
<reference evidence="5 6" key="1">
    <citation type="journal article" date="2021" name="DNA Res.">
        <title>Genome analysis of Candida subhashii reveals its hybrid nature and dual mitochondrial genome conformations.</title>
        <authorList>
            <person name="Mixao V."/>
            <person name="Hegedusova E."/>
            <person name="Saus E."/>
            <person name="Pryszcz L.P."/>
            <person name="Cillingova A."/>
            <person name="Nosek J."/>
            <person name="Gabaldon T."/>
        </authorList>
    </citation>
    <scope>NUCLEOTIDE SEQUENCE [LARGE SCALE GENOMIC DNA]</scope>
    <source>
        <strain evidence="5 6">CBS 10753</strain>
    </source>
</reference>
<dbReference type="PANTHER" id="PTHR44942:SF4">
    <property type="entry name" value="METHYLTRANSFERASE TYPE 11 DOMAIN-CONTAINING PROTEIN"/>
    <property type="match status" value="1"/>
</dbReference>
<organism evidence="5 6">
    <name type="scientific">[Candida] subhashii</name>
    <dbReference type="NCBI Taxonomy" id="561895"/>
    <lineage>
        <taxon>Eukaryota</taxon>
        <taxon>Fungi</taxon>
        <taxon>Dikarya</taxon>
        <taxon>Ascomycota</taxon>
        <taxon>Saccharomycotina</taxon>
        <taxon>Pichiomycetes</taxon>
        <taxon>Debaryomycetaceae</taxon>
        <taxon>Spathaspora</taxon>
    </lineage>
</organism>
<protein>
    <recommendedName>
        <fullName evidence="4">Methyltransferase type 11 domain-containing protein</fullName>
    </recommendedName>
</protein>
<dbReference type="Proteomes" id="UP000694255">
    <property type="component" value="Unassembled WGS sequence"/>
</dbReference>
<dbReference type="EMBL" id="JAGSYN010000270">
    <property type="protein sequence ID" value="KAG7661050.1"/>
    <property type="molecule type" value="Genomic_DNA"/>
</dbReference>
<dbReference type="OrthoDB" id="10027013at2759"/>
<dbReference type="AlphaFoldDB" id="A0A8J5QGM3"/>
<dbReference type="InterPro" id="IPR013216">
    <property type="entry name" value="Methyltransf_11"/>
</dbReference>
<dbReference type="InterPro" id="IPR051052">
    <property type="entry name" value="Diverse_substrate_MTase"/>
</dbReference>
<accession>A0A8J5QGM3</accession>
<feature type="domain" description="Methyltransferase type 11" evidence="4">
    <location>
        <begin position="43"/>
        <end position="138"/>
    </location>
</feature>
<evidence type="ECO:0000313" key="6">
    <source>
        <dbReference type="Proteomes" id="UP000694255"/>
    </source>
</evidence>
<name>A0A8J5QGM3_9ASCO</name>
<dbReference type="PANTHER" id="PTHR44942">
    <property type="entry name" value="METHYLTRANSF_11 DOMAIN-CONTAINING PROTEIN"/>
    <property type="match status" value="1"/>
</dbReference>
<evidence type="ECO:0000256" key="1">
    <source>
        <dbReference type="ARBA" id="ARBA00008361"/>
    </source>
</evidence>
<comment type="caution">
    <text evidence="5">The sequence shown here is derived from an EMBL/GenBank/DDBJ whole genome shotgun (WGS) entry which is preliminary data.</text>
</comment>
<sequence>MATYSAHNFNSQHYDDSRPNYPEQYYQALMKYHSQKGDNQLAVDIGCGSGFVAFKLLDYFKHVIGTDPSTTMITQCKNSTSETEQKRIEFLIGTGEQHPPKIESNSVDLITGGECCHWVNHERFFQESYRVLKPNGTLGYWFYKDPVFVGYPKANEIYTNYTYNSSYDVNPNDDFERYMGPYYQQPGHDYLRTLMKEIEVPADKFYDITRHEYVSDRDGVPTSSEDPFVTKTPLFISKKITMKWFLNYVKSWSAYHNWMDEHGDKYDIAEKFTEEIKQAMGWDDNTVVEVIWDTVYTFARKR</sequence>
<dbReference type="RefSeq" id="XP_049261283.1">
    <property type="nucleotide sequence ID" value="XM_049409487.1"/>
</dbReference>
<evidence type="ECO:0000313" key="5">
    <source>
        <dbReference type="EMBL" id="KAG7661050.1"/>
    </source>
</evidence>
<dbReference type="CDD" id="cd02440">
    <property type="entry name" value="AdoMet_MTases"/>
    <property type="match status" value="1"/>
</dbReference>
<keyword evidence="2" id="KW-0489">Methyltransferase</keyword>
<evidence type="ECO:0000256" key="3">
    <source>
        <dbReference type="ARBA" id="ARBA00022679"/>
    </source>
</evidence>
<evidence type="ECO:0000256" key="2">
    <source>
        <dbReference type="ARBA" id="ARBA00022603"/>
    </source>
</evidence>
<keyword evidence="3" id="KW-0808">Transferase</keyword>
<keyword evidence="6" id="KW-1185">Reference proteome</keyword>
<evidence type="ECO:0000259" key="4">
    <source>
        <dbReference type="Pfam" id="PF08241"/>
    </source>
</evidence>